<keyword evidence="14" id="KW-1185">Reference proteome</keyword>
<dbReference type="InterPro" id="IPR047241">
    <property type="entry name" value="KIF11-like_kin_motor_dom"/>
</dbReference>
<dbReference type="SUPFAM" id="SSF52540">
    <property type="entry name" value="P-loop containing nucleoside triphosphate hydrolases"/>
    <property type="match status" value="1"/>
</dbReference>
<sequence>MGTRNDKDKDKGVNVQVLLRCRPFNEEELKSNAPQVISCYDHRREVTVCQNIASKQIDRTFTFDKVFGPSSQQKDLYDQAVVPIVHEVLDGFNCTIFAYGQTGTGKTYTMEGSGRKAKSGELPPEAGVIPRAVQQIFDTLESQHAEYSVKVTFLELYNEEITDLLAPEELTKVMDDKQRKPLALMEDGKGGVLVRGLEEEIVTSANEIYNLLDRGSAKRRTAETLLNKQSSRSHSIFSITIHIKETTREGEELIKCGKLNLVDLAGSENISRSGAREGRAREAGEINKSLLTLGRVITALVEHLAHVPYRDSKLTRLLRDSLGGKTKTCIIATVSPSVHCLEETLSTLDYAHRAKNIKNKPEVNQKMMKSALIKDLYGEIDRLKAEVYAAREKNGIYLPRERFYQDEAEKRAMTEKMEQMDEHLESALKAQADLEEEIENNKKLYAEQLSEKEKEFAEQTENQKKQFEEQMEIQKKQYAELQAKMEATQKTLDQCQGDLAQAEKKIEECEYKLAEAKHIEDIQKKAESSLFDQATQLRAELEGTVAEVSGLFAKLERKSNLEAGNRQLVEKFQSMLSEQMQSVHGTIAGSVTAQQKLLHKMDLQLQGFITSKDQSVEQVKKKLEGIRSSYLLQIRSFQGVVTGHESGSSEVLQKLNSSISTHSSELEQMFLRLVLEAESILKELMETLREQQREITGLATQQRDAARLNLDSTRDVSRVVLDTLQTLYSGAVDFAESMESKSTAHEQNLAQFAEAYEEQARQEQEQLMAGLAELLSKSMTRKLDLVTSRVGKMRETTVSEAAEAKAKMVSFQETASAAKEKVECFVKSSEEAATESASLLTLKHERMDELLEICVKDTNKADQQWKTAIESVQQFEQSYLPTTSALVNEALEANQAFVARTEALKTSLETEIEESTGSVVVLVEEARQQEHEIAAGLQSIVEAQAHAAAQLESSHNSTVEDLKKLTDQSLGVDYQDDQPTGFTPSKRAIEVPSLAAIHALRAPSLETVKEEFRSKHYPTDLEGRFKLANGKVLTREDSRDLRIPLTTINC</sequence>
<reference evidence="13 14" key="1">
    <citation type="submission" date="2024-09" db="EMBL/GenBank/DDBJ databases">
        <title>Chromosome-scale assembly of Riccia sorocarpa.</title>
        <authorList>
            <person name="Paukszto L."/>
        </authorList>
    </citation>
    <scope>NUCLEOTIDE SEQUENCE [LARGE SCALE GENOMIC DNA]</scope>
    <source>
        <strain evidence="13">LP-2024</strain>
        <tissue evidence="13">Aerial parts of the thallus</tissue>
    </source>
</reference>
<dbReference type="AlphaFoldDB" id="A0ABD3H943"/>
<dbReference type="FunFam" id="3.40.850.10:FF:000019">
    <property type="entry name" value="Kinesin-like protein KIN-5D"/>
    <property type="match status" value="1"/>
</dbReference>
<comment type="subcellular location">
    <subcellularLocation>
        <location evidence="1">Cytoplasm</location>
        <location evidence="1">Cytoskeleton</location>
        <location evidence="1">Spindle</location>
    </subcellularLocation>
</comment>
<comment type="similarity">
    <text evidence="8">Belongs to the TRAFAC class myosin-kinesin ATPase superfamily. Kinesin family. KIN-5/BimC subfamily.</text>
</comment>
<evidence type="ECO:0000256" key="3">
    <source>
        <dbReference type="ARBA" id="ARBA00022701"/>
    </source>
</evidence>
<evidence type="ECO:0000256" key="6">
    <source>
        <dbReference type="ARBA" id="ARBA00023175"/>
    </source>
</evidence>
<dbReference type="PRINTS" id="PR00380">
    <property type="entry name" value="KINESINHEAVY"/>
</dbReference>
<evidence type="ECO:0000256" key="1">
    <source>
        <dbReference type="ARBA" id="ARBA00004186"/>
    </source>
</evidence>
<dbReference type="PROSITE" id="PS50067">
    <property type="entry name" value="KINESIN_MOTOR_2"/>
    <property type="match status" value="1"/>
</dbReference>
<gene>
    <name evidence="13" type="ORF">R1sor_013353</name>
</gene>
<proteinExistence type="inferred from homology"/>
<comment type="caution">
    <text evidence="13">The sequence shown here is derived from an EMBL/GenBank/DDBJ whole genome shotgun (WGS) entry which is preliminary data.</text>
</comment>
<evidence type="ECO:0000256" key="8">
    <source>
        <dbReference type="ARBA" id="ARBA00034704"/>
    </source>
</evidence>
<dbReference type="InterPro" id="IPR047149">
    <property type="entry name" value="KIF11-like"/>
</dbReference>
<feature type="coiled-coil region" evidence="11">
    <location>
        <begin position="674"/>
        <end position="701"/>
    </location>
</feature>
<dbReference type="SMART" id="SM00129">
    <property type="entry name" value="KISc"/>
    <property type="match status" value="1"/>
</dbReference>
<dbReference type="InterPro" id="IPR036961">
    <property type="entry name" value="Kinesin_motor_dom_sf"/>
</dbReference>
<keyword evidence="3" id="KW-0493">Microtubule</keyword>
<dbReference type="GO" id="GO:0003774">
    <property type="term" value="F:cytoskeletal motor activity"/>
    <property type="evidence" value="ECO:0007669"/>
    <property type="project" value="UniProtKB-UniRule"/>
</dbReference>
<keyword evidence="5 10" id="KW-0067">ATP-binding</keyword>
<dbReference type="InterPro" id="IPR001752">
    <property type="entry name" value="Kinesin_motor_dom"/>
</dbReference>
<evidence type="ECO:0000313" key="13">
    <source>
        <dbReference type="EMBL" id="KAL3687044.1"/>
    </source>
</evidence>
<evidence type="ECO:0000256" key="7">
    <source>
        <dbReference type="ARBA" id="ARBA00023212"/>
    </source>
</evidence>
<feature type="binding site" evidence="10">
    <location>
        <begin position="100"/>
        <end position="107"/>
    </location>
    <ligand>
        <name>ATP</name>
        <dbReference type="ChEBI" id="CHEBI:30616"/>
    </ligand>
</feature>
<evidence type="ECO:0000256" key="2">
    <source>
        <dbReference type="ARBA" id="ARBA00022490"/>
    </source>
</evidence>
<keyword evidence="7" id="KW-0206">Cytoskeleton</keyword>
<dbReference type="PROSITE" id="PS00411">
    <property type="entry name" value="KINESIN_MOTOR_1"/>
    <property type="match status" value="1"/>
</dbReference>
<feature type="coiled-coil region" evidence="11">
    <location>
        <begin position="373"/>
        <end position="519"/>
    </location>
</feature>
<evidence type="ECO:0000256" key="4">
    <source>
        <dbReference type="ARBA" id="ARBA00022741"/>
    </source>
</evidence>
<dbReference type="InterPro" id="IPR019821">
    <property type="entry name" value="Kinesin_motor_CS"/>
</dbReference>
<feature type="coiled-coil region" evidence="11">
    <location>
        <begin position="746"/>
        <end position="773"/>
    </location>
</feature>
<feature type="domain" description="Kinesin motor" evidence="12">
    <location>
        <begin position="14"/>
        <end position="357"/>
    </location>
</feature>
<keyword evidence="11" id="KW-0175">Coiled coil</keyword>
<comment type="function">
    <text evidence="9">Responsible for microtubule translocation. May be important for the organization of phragmoplast-specific arrays of microtubules. Plays an essential role in stabilizing the mitotic spindle. Required during mitotic cytokinesis.</text>
</comment>
<evidence type="ECO:0000256" key="10">
    <source>
        <dbReference type="PROSITE-ProRule" id="PRU00283"/>
    </source>
</evidence>
<dbReference type="Pfam" id="PF00225">
    <property type="entry name" value="Kinesin"/>
    <property type="match status" value="1"/>
</dbReference>
<dbReference type="Gene3D" id="3.40.850.10">
    <property type="entry name" value="Kinesin motor domain"/>
    <property type="match status" value="1"/>
</dbReference>
<name>A0ABD3H943_9MARC</name>
<dbReference type="PANTHER" id="PTHR47970">
    <property type="entry name" value="KINESIN-LIKE PROTEIN KIF11"/>
    <property type="match status" value="1"/>
</dbReference>
<protein>
    <recommendedName>
        <fullName evidence="12">Kinesin motor domain-containing protein</fullName>
    </recommendedName>
</protein>
<dbReference type="GO" id="GO:0005819">
    <property type="term" value="C:spindle"/>
    <property type="evidence" value="ECO:0007669"/>
    <property type="project" value="UniProtKB-SubCell"/>
</dbReference>
<dbReference type="Proteomes" id="UP001633002">
    <property type="component" value="Unassembled WGS sequence"/>
</dbReference>
<evidence type="ECO:0000259" key="12">
    <source>
        <dbReference type="PROSITE" id="PS50067"/>
    </source>
</evidence>
<accession>A0ABD3H943</accession>
<evidence type="ECO:0000313" key="14">
    <source>
        <dbReference type="Proteomes" id="UP001633002"/>
    </source>
</evidence>
<evidence type="ECO:0000256" key="11">
    <source>
        <dbReference type="SAM" id="Coils"/>
    </source>
</evidence>
<dbReference type="CDD" id="cd01364">
    <property type="entry name" value="KISc_BimC_Eg5"/>
    <property type="match status" value="1"/>
</dbReference>
<dbReference type="GO" id="GO:0005524">
    <property type="term" value="F:ATP binding"/>
    <property type="evidence" value="ECO:0007669"/>
    <property type="project" value="UniProtKB-UniRule"/>
</dbReference>
<dbReference type="PANTHER" id="PTHR47970:SF12">
    <property type="entry name" value="KINESIN FAMILY MEMBER 11"/>
    <property type="match status" value="1"/>
</dbReference>
<organism evidence="13 14">
    <name type="scientific">Riccia sorocarpa</name>
    <dbReference type="NCBI Taxonomy" id="122646"/>
    <lineage>
        <taxon>Eukaryota</taxon>
        <taxon>Viridiplantae</taxon>
        <taxon>Streptophyta</taxon>
        <taxon>Embryophyta</taxon>
        <taxon>Marchantiophyta</taxon>
        <taxon>Marchantiopsida</taxon>
        <taxon>Marchantiidae</taxon>
        <taxon>Marchantiales</taxon>
        <taxon>Ricciaceae</taxon>
        <taxon>Riccia</taxon>
    </lineage>
</organism>
<dbReference type="EMBL" id="JBJQOH010000004">
    <property type="protein sequence ID" value="KAL3687044.1"/>
    <property type="molecule type" value="Genomic_DNA"/>
</dbReference>
<dbReference type="GO" id="GO:0005874">
    <property type="term" value="C:microtubule"/>
    <property type="evidence" value="ECO:0007669"/>
    <property type="project" value="UniProtKB-KW"/>
</dbReference>
<evidence type="ECO:0000256" key="9">
    <source>
        <dbReference type="ARBA" id="ARBA00046159"/>
    </source>
</evidence>
<dbReference type="GO" id="GO:0007051">
    <property type="term" value="P:spindle organization"/>
    <property type="evidence" value="ECO:0007669"/>
    <property type="project" value="UniProtKB-ARBA"/>
</dbReference>
<evidence type="ECO:0000256" key="5">
    <source>
        <dbReference type="ARBA" id="ARBA00022840"/>
    </source>
</evidence>
<dbReference type="InterPro" id="IPR027417">
    <property type="entry name" value="P-loop_NTPase"/>
</dbReference>
<keyword evidence="6 10" id="KW-0505">Motor protein</keyword>
<keyword evidence="2" id="KW-0963">Cytoplasm</keyword>
<keyword evidence="4 10" id="KW-0547">Nucleotide-binding</keyword>